<evidence type="ECO:0000256" key="2">
    <source>
        <dbReference type="ARBA" id="ARBA00009399"/>
    </source>
</evidence>
<dbReference type="InterPro" id="IPR051401">
    <property type="entry name" value="GtrA_CellWall_Glycosyl"/>
</dbReference>
<feature type="transmembrane region" description="Helical" evidence="6">
    <location>
        <begin position="5"/>
        <end position="26"/>
    </location>
</feature>
<dbReference type="PANTHER" id="PTHR38459">
    <property type="entry name" value="PROPHAGE BACTOPRENOL-LINKED GLUCOSE TRANSLOCASE HOMOLOG"/>
    <property type="match status" value="1"/>
</dbReference>
<dbReference type="GO" id="GO:0000271">
    <property type="term" value="P:polysaccharide biosynthetic process"/>
    <property type="evidence" value="ECO:0007669"/>
    <property type="project" value="InterPro"/>
</dbReference>
<gene>
    <name evidence="8" type="ORF">UX20_C0009G0007</name>
</gene>
<sequence>MRQQFIKYFIIGISGLVLDIGLLWLLKEYGHLRAVIAIIFSQIIVLSYNFTLNKLWAFGSKGLSRAQFIRYFITAAWNYFFAIAVMWGFNEKLGFNYLVVRLASIAFMVSWNFLLYRFWIFSHKS</sequence>
<feature type="transmembrane region" description="Helical" evidence="6">
    <location>
        <begin position="71"/>
        <end position="89"/>
    </location>
</feature>
<comment type="subcellular location">
    <subcellularLocation>
        <location evidence="1">Membrane</location>
        <topology evidence="1">Multi-pass membrane protein</topology>
    </subcellularLocation>
</comment>
<comment type="caution">
    <text evidence="8">The sequence shown here is derived from an EMBL/GenBank/DDBJ whole genome shotgun (WGS) entry which is preliminary data.</text>
</comment>
<dbReference type="Proteomes" id="UP000034911">
    <property type="component" value="Unassembled WGS sequence"/>
</dbReference>
<evidence type="ECO:0000313" key="8">
    <source>
        <dbReference type="EMBL" id="KKU13952.1"/>
    </source>
</evidence>
<dbReference type="GO" id="GO:0005886">
    <property type="term" value="C:plasma membrane"/>
    <property type="evidence" value="ECO:0007669"/>
    <property type="project" value="TreeGrafter"/>
</dbReference>
<name>A0A0G1N0R6_9BACT</name>
<comment type="similarity">
    <text evidence="2">Belongs to the GtrA family.</text>
</comment>
<feature type="transmembrane region" description="Helical" evidence="6">
    <location>
        <begin position="32"/>
        <end position="50"/>
    </location>
</feature>
<evidence type="ECO:0000256" key="6">
    <source>
        <dbReference type="SAM" id="Phobius"/>
    </source>
</evidence>
<feature type="transmembrane region" description="Helical" evidence="6">
    <location>
        <begin position="95"/>
        <end position="116"/>
    </location>
</feature>
<keyword evidence="4 6" id="KW-1133">Transmembrane helix</keyword>
<protein>
    <recommendedName>
        <fullName evidence="7">GtrA/DPMS transmembrane domain-containing protein</fullName>
    </recommendedName>
</protein>
<keyword evidence="3 6" id="KW-0812">Transmembrane</keyword>
<dbReference type="AlphaFoldDB" id="A0A0G1N0R6"/>
<accession>A0A0G1N0R6</accession>
<dbReference type="STRING" id="1619050.UX20_C0009G0007"/>
<reference evidence="8 9" key="1">
    <citation type="journal article" date="2015" name="Nature">
        <title>rRNA introns, odd ribosomes, and small enigmatic genomes across a large radiation of phyla.</title>
        <authorList>
            <person name="Brown C.T."/>
            <person name="Hug L.A."/>
            <person name="Thomas B.C."/>
            <person name="Sharon I."/>
            <person name="Castelle C.J."/>
            <person name="Singh A."/>
            <person name="Wilkins M.J."/>
            <person name="Williams K.H."/>
            <person name="Banfield J.F."/>
        </authorList>
    </citation>
    <scope>NUCLEOTIDE SEQUENCE [LARGE SCALE GENOMIC DNA]</scope>
</reference>
<evidence type="ECO:0000256" key="4">
    <source>
        <dbReference type="ARBA" id="ARBA00022989"/>
    </source>
</evidence>
<feature type="domain" description="GtrA/DPMS transmembrane" evidence="7">
    <location>
        <begin position="7"/>
        <end position="121"/>
    </location>
</feature>
<dbReference type="PANTHER" id="PTHR38459:SF1">
    <property type="entry name" value="PROPHAGE BACTOPRENOL-LINKED GLUCOSE TRANSLOCASE HOMOLOG"/>
    <property type="match status" value="1"/>
</dbReference>
<evidence type="ECO:0000256" key="3">
    <source>
        <dbReference type="ARBA" id="ARBA00022692"/>
    </source>
</evidence>
<dbReference type="Pfam" id="PF04138">
    <property type="entry name" value="GtrA_DPMS_TM"/>
    <property type="match status" value="1"/>
</dbReference>
<evidence type="ECO:0000256" key="1">
    <source>
        <dbReference type="ARBA" id="ARBA00004141"/>
    </source>
</evidence>
<evidence type="ECO:0000259" key="7">
    <source>
        <dbReference type="Pfam" id="PF04138"/>
    </source>
</evidence>
<organism evidence="8 9">
    <name type="scientific">Candidatus Magasanikbacteria bacterium GW2011_GWC2_45_8</name>
    <dbReference type="NCBI Taxonomy" id="1619050"/>
    <lineage>
        <taxon>Bacteria</taxon>
        <taxon>Candidatus Magasanikiibacteriota</taxon>
    </lineage>
</organism>
<keyword evidence="5 6" id="KW-0472">Membrane</keyword>
<evidence type="ECO:0000256" key="5">
    <source>
        <dbReference type="ARBA" id="ARBA00023136"/>
    </source>
</evidence>
<evidence type="ECO:0000313" key="9">
    <source>
        <dbReference type="Proteomes" id="UP000034911"/>
    </source>
</evidence>
<dbReference type="EMBL" id="LCLH01000009">
    <property type="protein sequence ID" value="KKU13952.1"/>
    <property type="molecule type" value="Genomic_DNA"/>
</dbReference>
<dbReference type="InterPro" id="IPR007267">
    <property type="entry name" value="GtrA_DPMS_TM"/>
</dbReference>
<proteinExistence type="inferred from homology"/>